<evidence type="ECO:0000256" key="4">
    <source>
        <dbReference type="RuleBase" id="RU003682"/>
    </source>
</evidence>
<dbReference type="PROSITE" id="PS51471">
    <property type="entry name" value="FE2OG_OXY"/>
    <property type="match status" value="1"/>
</dbReference>
<dbReference type="InterPro" id="IPR044861">
    <property type="entry name" value="IPNS-like_FE2OG_OXY"/>
</dbReference>
<keyword evidence="2 4" id="KW-0479">Metal-binding</keyword>
<dbReference type="InterPro" id="IPR026992">
    <property type="entry name" value="DIOX_N"/>
</dbReference>
<dbReference type="AlphaFoldDB" id="A0A165WWH5"/>
<dbReference type="KEGG" id="dcr:135146715"/>
<dbReference type="OrthoDB" id="288590at2759"/>
<dbReference type="InterPro" id="IPR050295">
    <property type="entry name" value="Plant_2OG-oxidoreductases"/>
</dbReference>
<dbReference type="Gramene" id="KZM97726">
    <property type="protein sequence ID" value="KZM97726"/>
    <property type="gene ID" value="DCAR_014912"/>
</dbReference>
<reference evidence="7" key="2">
    <citation type="submission" date="2022-03" db="EMBL/GenBank/DDBJ databases">
        <title>Draft title - Genomic analysis of global carrot germplasm unveils the trajectory of domestication and the origin of high carotenoid orange carrot.</title>
        <authorList>
            <person name="Iorizzo M."/>
            <person name="Ellison S."/>
            <person name="Senalik D."/>
            <person name="Macko-Podgorni A."/>
            <person name="Grzebelus D."/>
            <person name="Bostan H."/>
            <person name="Rolling W."/>
            <person name="Curaba J."/>
            <person name="Simon P."/>
        </authorList>
    </citation>
    <scope>NUCLEOTIDE SEQUENCE</scope>
    <source>
        <tissue evidence="7">Leaf</tissue>
    </source>
</reference>
<dbReference type="OMA" id="DWSDRIY"/>
<dbReference type="Gene3D" id="2.60.120.330">
    <property type="entry name" value="B-lactam Antibiotic, Isopenicillin N Synthase, Chain"/>
    <property type="match status" value="1"/>
</dbReference>
<evidence type="ECO:0000256" key="1">
    <source>
        <dbReference type="ARBA" id="ARBA00008056"/>
    </source>
</evidence>
<dbReference type="InterPro" id="IPR027443">
    <property type="entry name" value="IPNS-like_sf"/>
</dbReference>
<proteinExistence type="inferred from homology"/>
<dbReference type="InterPro" id="IPR005123">
    <property type="entry name" value="Oxoglu/Fe-dep_dioxygenase_dom"/>
</dbReference>
<evidence type="ECO:0000256" key="2">
    <source>
        <dbReference type="ARBA" id="ARBA00022723"/>
    </source>
</evidence>
<evidence type="ECO:0000313" key="6">
    <source>
        <dbReference type="EMBL" id="KZM97726.1"/>
    </source>
</evidence>
<dbReference type="FunFam" id="2.60.120.330:FF:000018">
    <property type="entry name" value="2-oxoglutarate (2OG) and Fe(II)-dependent oxygenase superfamily protein"/>
    <property type="match status" value="1"/>
</dbReference>
<dbReference type="SUPFAM" id="SSF51197">
    <property type="entry name" value="Clavaminate synthase-like"/>
    <property type="match status" value="1"/>
</dbReference>
<keyword evidence="3 4" id="KW-0408">Iron</keyword>
<dbReference type="Pfam" id="PF14226">
    <property type="entry name" value="DIOX_N"/>
    <property type="match status" value="1"/>
</dbReference>
<sequence>MSETLESTVFKPVQELAVDCNTPPERYIYTCSNEAIGVNPPVLDIPVIDLNSLQSSSPSADRELEKLRASVTSCGCFQLIGHGMTSSFLDQVSSIGRDFFALPVKEKLKCLRTAENTQGYGHDTKFSENQVLDWTDRLYLITSPEDQIKFQSWPECPESFRKLLQEYTEKINLLTEAVLKVLSRSLNLKESCFLDQYGENAYMVARFNYYPPSPRPDLTLGVKPHADGSAMTFLIQDKQVEGLQVLKDDQWFNVPNVPDALLVNIGDQVEIMSNGIYKSPVHRVVTNSERERITVAMFCSPNSSRYIEPAEELISKRRPRLYKKVNNYFDMCFEGYQHGKPAIEAAKM</sequence>
<dbReference type="GO" id="GO:0016705">
    <property type="term" value="F:oxidoreductase activity, acting on paired donors, with incorporation or reduction of molecular oxygen"/>
    <property type="evidence" value="ECO:0007669"/>
    <property type="project" value="UniProtKB-ARBA"/>
</dbReference>
<protein>
    <recommendedName>
        <fullName evidence="5">Fe2OG dioxygenase domain-containing protein</fullName>
    </recommendedName>
</protein>
<reference evidence="6" key="1">
    <citation type="journal article" date="2016" name="Nat. Genet.">
        <title>A high-quality carrot genome assembly provides new insights into carotenoid accumulation and asterid genome evolution.</title>
        <authorList>
            <person name="Iorizzo M."/>
            <person name="Ellison S."/>
            <person name="Senalik D."/>
            <person name="Zeng P."/>
            <person name="Satapoomin P."/>
            <person name="Huang J."/>
            <person name="Bowman M."/>
            <person name="Iovene M."/>
            <person name="Sanseverino W."/>
            <person name="Cavagnaro P."/>
            <person name="Yildiz M."/>
            <person name="Macko-Podgorni A."/>
            <person name="Moranska E."/>
            <person name="Grzebelus E."/>
            <person name="Grzebelus D."/>
            <person name="Ashrafi H."/>
            <person name="Zheng Z."/>
            <person name="Cheng S."/>
            <person name="Spooner D."/>
            <person name="Van Deynze A."/>
            <person name="Simon P."/>
        </authorList>
    </citation>
    <scope>NUCLEOTIDE SEQUENCE [LARGE SCALE GENOMIC DNA]</scope>
    <source>
        <tissue evidence="6">Leaf</tissue>
    </source>
</reference>
<dbReference type="PANTHER" id="PTHR47991">
    <property type="entry name" value="OXOGLUTARATE/IRON-DEPENDENT DIOXYGENASE"/>
    <property type="match status" value="1"/>
</dbReference>
<keyword evidence="4" id="KW-0560">Oxidoreductase</keyword>
<dbReference type="Pfam" id="PF03171">
    <property type="entry name" value="2OG-FeII_Oxy"/>
    <property type="match status" value="1"/>
</dbReference>
<evidence type="ECO:0000313" key="8">
    <source>
        <dbReference type="Proteomes" id="UP000077755"/>
    </source>
</evidence>
<feature type="domain" description="Fe2OG dioxygenase" evidence="5">
    <location>
        <begin position="201"/>
        <end position="301"/>
    </location>
</feature>
<keyword evidence="8" id="KW-1185">Reference proteome</keyword>
<evidence type="ECO:0000313" key="7">
    <source>
        <dbReference type="EMBL" id="WOG96583.1"/>
    </source>
</evidence>
<evidence type="ECO:0000259" key="5">
    <source>
        <dbReference type="PROSITE" id="PS51471"/>
    </source>
</evidence>
<dbReference type="Proteomes" id="UP000077755">
    <property type="component" value="Chromosome 4"/>
</dbReference>
<name>A0A165WWH5_DAUCS</name>
<comment type="similarity">
    <text evidence="1 4">Belongs to the iron/ascorbate-dependent oxidoreductase family.</text>
</comment>
<evidence type="ECO:0000256" key="3">
    <source>
        <dbReference type="ARBA" id="ARBA00023004"/>
    </source>
</evidence>
<dbReference type="EMBL" id="CP093346">
    <property type="protein sequence ID" value="WOG96583.1"/>
    <property type="molecule type" value="Genomic_DNA"/>
</dbReference>
<gene>
    <name evidence="6" type="ORF">DCAR_014912</name>
    <name evidence="7" type="ORF">DCAR_0415919</name>
</gene>
<dbReference type="EMBL" id="LNRQ01000004">
    <property type="protein sequence ID" value="KZM97726.1"/>
    <property type="molecule type" value="Genomic_DNA"/>
</dbReference>
<dbReference type="GO" id="GO:0046872">
    <property type="term" value="F:metal ion binding"/>
    <property type="evidence" value="ECO:0007669"/>
    <property type="project" value="UniProtKB-KW"/>
</dbReference>
<accession>A0A165WWH5</accession>
<organism evidence="6">
    <name type="scientific">Daucus carota subsp. sativus</name>
    <name type="common">Carrot</name>
    <dbReference type="NCBI Taxonomy" id="79200"/>
    <lineage>
        <taxon>Eukaryota</taxon>
        <taxon>Viridiplantae</taxon>
        <taxon>Streptophyta</taxon>
        <taxon>Embryophyta</taxon>
        <taxon>Tracheophyta</taxon>
        <taxon>Spermatophyta</taxon>
        <taxon>Magnoliopsida</taxon>
        <taxon>eudicotyledons</taxon>
        <taxon>Gunneridae</taxon>
        <taxon>Pentapetalae</taxon>
        <taxon>asterids</taxon>
        <taxon>campanulids</taxon>
        <taxon>Apiales</taxon>
        <taxon>Apiaceae</taxon>
        <taxon>Apioideae</taxon>
        <taxon>Scandiceae</taxon>
        <taxon>Daucinae</taxon>
        <taxon>Daucus</taxon>
        <taxon>Daucus sect. Daucus</taxon>
    </lineage>
</organism>